<dbReference type="PANTHER" id="PTHR21506">
    <property type="entry name" value="COMPONENT OF OLIGOMERIC GOLGI COMPLEX 6"/>
    <property type="match status" value="1"/>
</dbReference>
<feature type="domain" description="Conserved oligomeric complex COG6 N-terminal" evidence="10">
    <location>
        <begin position="40"/>
        <end position="147"/>
    </location>
</feature>
<dbReference type="PANTHER" id="PTHR21506:SF0">
    <property type="entry name" value="CONSERVED OLIGOMERIC GOLGI COMPLEX SUBUNIT 6"/>
    <property type="match status" value="1"/>
</dbReference>
<feature type="domain" description="Conserved Oligomeric Golgi complex subunit 6 C-terminal" evidence="11">
    <location>
        <begin position="181"/>
        <end position="638"/>
    </location>
</feature>
<name>A0A7S2SLV6_9STRA</name>
<dbReference type="GO" id="GO:0006891">
    <property type="term" value="P:intra-Golgi vesicle-mediated transport"/>
    <property type="evidence" value="ECO:0007669"/>
    <property type="project" value="UniProtKB-UniRule"/>
</dbReference>
<dbReference type="GO" id="GO:0015031">
    <property type="term" value="P:protein transport"/>
    <property type="evidence" value="ECO:0007669"/>
    <property type="project" value="UniProtKB-KW"/>
</dbReference>
<dbReference type="AlphaFoldDB" id="A0A7S2SLV6"/>
<evidence type="ECO:0000259" key="10">
    <source>
        <dbReference type="Pfam" id="PF06419"/>
    </source>
</evidence>
<dbReference type="Pfam" id="PF06419">
    <property type="entry name" value="COG6_N"/>
    <property type="match status" value="1"/>
</dbReference>
<proteinExistence type="inferred from homology"/>
<evidence type="ECO:0000256" key="6">
    <source>
        <dbReference type="ARBA" id="ARBA00023034"/>
    </source>
</evidence>
<evidence type="ECO:0000256" key="8">
    <source>
        <dbReference type="ARBA" id="ARBA00031348"/>
    </source>
</evidence>
<dbReference type="GO" id="GO:0000139">
    <property type="term" value="C:Golgi membrane"/>
    <property type="evidence" value="ECO:0007669"/>
    <property type="project" value="UniProtKB-SubCell"/>
</dbReference>
<dbReference type="InterPro" id="IPR048368">
    <property type="entry name" value="COG6_N"/>
</dbReference>
<sequence length="641" mass="71241">MAPAAPALLKRKLAKIQNMRTDTPAMLEALDALSTFYSPTENNLEARRNLRGDLESRGLMLVDKFIGEFEPIQSRIDLVSKNVKEVHDICDMLTEKLNTSASKTNEFAKQAKTLANKRAQFVERANVMDDFLKRFKLSENQLNALSGGPQDQDGGAMFFSALEDVQRIRDECQDLISSQFQSTGLELFDAMASFQEQAYEQLYGWVRAQCIGLDAEFPDADEALQKGIKTLAQAPAYYEHARDCIVETRSTSMATRFAFALTHGGPHGNPRPIEMHAHDPLRYVGDMLAWIHKSMAVEKSLVFRLFAPGEDAEIKAANVETLNSIFKGVVPPLVGRVEQVLHSFPPLVLAFKICNLLEFYVGTFKLLLDTPTGLVVDTIQGLQKEASGTFFSIVQSHCDKLLASPPAYPRDLSVALEVNELIRRLGEILVVHNEAMASGDASGIGSTQDREERFAPILDAFIDPLLAMCRQSASGLDRSDAAVYIVNNMVAIQSSLTRYDFTVSWVQRLTTEIGDWVDVLVKEQSDNILRHSAMAEKIECIERADPSTPLVSQPGMDIESLRSALDSFYKSLFSLVMPEFDRLTSPRLRASARNATAQTIANSYEAFYNAVMDKERSGIDEASLKGILLHNPQQVRQLVDA</sequence>
<gene>
    <name evidence="12" type="ORF">QSP1433_LOCUS15446</name>
    <name evidence="13" type="ORF">QSP1433_LOCUS15447</name>
    <name evidence="14" type="ORF">QSP1433_LOCUS15448</name>
</gene>
<comment type="similarity">
    <text evidence="2 9">Belongs to the COG6 family.</text>
</comment>
<dbReference type="EMBL" id="HBHK01024496">
    <property type="protein sequence ID" value="CAD9703858.1"/>
    <property type="molecule type" value="Transcribed_RNA"/>
</dbReference>
<comment type="function">
    <text evidence="9">Required for normal Golgi function.</text>
</comment>
<evidence type="ECO:0000313" key="13">
    <source>
        <dbReference type="EMBL" id="CAD9703856.1"/>
    </source>
</evidence>
<dbReference type="Pfam" id="PF20653">
    <property type="entry name" value="COG6_C"/>
    <property type="match status" value="1"/>
</dbReference>
<dbReference type="SMART" id="SM01087">
    <property type="entry name" value="COG6"/>
    <property type="match status" value="1"/>
</dbReference>
<organism evidence="14">
    <name type="scientific">Mucochytrium quahogii</name>
    <dbReference type="NCBI Taxonomy" id="96639"/>
    <lineage>
        <taxon>Eukaryota</taxon>
        <taxon>Sar</taxon>
        <taxon>Stramenopiles</taxon>
        <taxon>Bigyra</taxon>
        <taxon>Labyrinthulomycetes</taxon>
        <taxon>Thraustochytrida</taxon>
        <taxon>Thraustochytriidae</taxon>
        <taxon>Mucochytrium</taxon>
    </lineage>
</organism>
<dbReference type="EMBL" id="HBHK01024495">
    <property type="protein sequence ID" value="CAD9703856.1"/>
    <property type="molecule type" value="Transcribed_RNA"/>
</dbReference>
<accession>A0A7S2SLV6</accession>
<comment type="subunit">
    <text evidence="9">Component of the conserved oligomeric Golgi complex.</text>
</comment>
<evidence type="ECO:0000313" key="14">
    <source>
        <dbReference type="EMBL" id="CAD9703858.1"/>
    </source>
</evidence>
<keyword evidence="4 9" id="KW-0813">Transport</keyword>
<dbReference type="InterPro" id="IPR010490">
    <property type="entry name" value="COG6"/>
</dbReference>
<dbReference type="GO" id="GO:0017119">
    <property type="term" value="C:Golgi transport complex"/>
    <property type="evidence" value="ECO:0007669"/>
    <property type="project" value="UniProtKB-UniRule"/>
</dbReference>
<evidence type="ECO:0000313" key="12">
    <source>
        <dbReference type="EMBL" id="CAD9703855.1"/>
    </source>
</evidence>
<evidence type="ECO:0000256" key="1">
    <source>
        <dbReference type="ARBA" id="ARBA00004395"/>
    </source>
</evidence>
<dbReference type="InterPro" id="IPR048369">
    <property type="entry name" value="COG6_C"/>
</dbReference>
<evidence type="ECO:0000256" key="2">
    <source>
        <dbReference type="ARBA" id="ARBA00011023"/>
    </source>
</evidence>
<keyword evidence="7 9" id="KW-0472">Membrane</keyword>
<evidence type="ECO:0000256" key="3">
    <source>
        <dbReference type="ARBA" id="ARBA00020973"/>
    </source>
</evidence>
<comment type="subcellular location">
    <subcellularLocation>
        <location evidence="1 9">Golgi apparatus membrane</location>
        <topology evidence="1 9">Peripheral membrane protein</topology>
    </subcellularLocation>
</comment>
<evidence type="ECO:0000256" key="5">
    <source>
        <dbReference type="ARBA" id="ARBA00022927"/>
    </source>
</evidence>
<evidence type="ECO:0000259" key="11">
    <source>
        <dbReference type="Pfam" id="PF20653"/>
    </source>
</evidence>
<evidence type="ECO:0000256" key="4">
    <source>
        <dbReference type="ARBA" id="ARBA00022448"/>
    </source>
</evidence>
<keyword evidence="5 9" id="KW-0653">Protein transport</keyword>
<reference evidence="14" key="1">
    <citation type="submission" date="2021-01" db="EMBL/GenBank/DDBJ databases">
        <authorList>
            <person name="Corre E."/>
            <person name="Pelletier E."/>
            <person name="Niang G."/>
            <person name="Scheremetjew M."/>
            <person name="Finn R."/>
            <person name="Kale V."/>
            <person name="Holt S."/>
            <person name="Cochrane G."/>
            <person name="Meng A."/>
            <person name="Brown T."/>
            <person name="Cohen L."/>
        </authorList>
    </citation>
    <scope>NUCLEOTIDE SEQUENCE</scope>
    <source>
        <strain evidence="14">NY070348D</strain>
    </source>
</reference>
<dbReference type="EMBL" id="HBHK01024494">
    <property type="protein sequence ID" value="CAD9703855.1"/>
    <property type="molecule type" value="Transcribed_RNA"/>
</dbReference>
<keyword evidence="6 9" id="KW-0333">Golgi apparatus</keyword>
<evidence type="ECO:0000256" key="7">
    <source>
        <dbReference type="ARBA" id="ARBA00023136"/>
    </source>
</evidence>
<protein>
    <recommendedName>
        <fullName evidence="3 9">Conserved oligomeric Golgi complex subunit 6</fullName>
        <shortName evidence="9">COG complex subunit 6</shortName>
    </recommendedName>
    <alternativeName>
        <fullName evidence="8 9">Component of oligomeric Golgi complex 6</fullName>
    </alternativeName>
</protein>
<evidence type="ECO:0000256" key="9">
    <source>
        <dbReference type="RuleBase" id="RU365075"/>
    </source>
</evidence>